<feature type="active site" description="Proton donor" evidence="6">
    <location>
        <position position="305"/>
    </location>
</feature>
<dbReference type="PANTHER" id="PTHR22600">
    <property type="entry name" value="BETA-HEXOSAMINIDASE"/>
    <property type="match status" value="1"/>
</dbReference>
<dbReference type="GO" id="GO:0030203">
    <property type="term" value="P:glycosaminoglycan metabolic process"/>
    <property type="evidence" value="ECO:0007669"/>
    <property type="project" value="TreeGrafter"/>
</dbReference>
<dbReference type="GO" id="GO:0005975">
    <property type="term" value="P:carbohydrate metabolic process"/>
    <property type="evidence" value="ECO:0007669"/>
    <property type="project" value="InterPro"/>
</dbReference>
<evidence type="ECO:0000256" key="4">
    <source>
        <dbReference type="ARBA" id="ARBA00022801"/>
    </source>
</evidence>
<dbReference type="InterPro" id="IPR017853">
    <property type="entry name" value="GH"/>
</dbReference>
<evidence type="ECO:0000256" key="6">
    <source>
        <dbReference type="PIRSR" id="PIRSR625705-1"/>
    </source>
</evidence>
<dbReference type="Gene3D" id="3.30.379.10">
    <property type="entry name" value="Chitobiase/beta-hexosaminidase domain 2-like"/>
    <property type="match status" value="1"/>
</dbReference>
<evidence type="ECO:0000256" key="1">
    <source>
        <dbReference type="ARBA" id="ARBA00001231"/>
    </source>
</evidence>
<dbReference type="Pfam" id="PF00728">
    <property type="entry name" value="Glyco_hydro_20"/>
    <property type="match status" value="1"/>
</dbReference>
<organism evidence="9 10">
    <name type="scientific">Propioniciclava coleopterorum</name>
    <dbReference type="NCBI Taxonomy" id="2714937"/>
    <lineage>
        <taxon>Bacteria</taxon>
        <taxon>Bacillati</taxon>
        <taxon>Actinomycetota</taxon>
        <taxon>Actinomycetes</taxon>
        <taxon>Propionibacteriales</taxon>
        <taxon>Propionibacteriaceae</taxon>
        <taxon>Propioniciclava</taxon>
    </lineage>
</organism>
<dbReference type="Pfam" id="PF02838">
    <property type="entry name" value="Glyco_hydro_20b"/>
    <property type="match status" value="1"/>
</dbReference>
<feature type="domain" description="Glycoside hydrolase family 20 catalytic" evidence="7">
    <location>
        <begin position="134"/>
        <end position="473"/>
    </location>
</feature>
<dbReference type="Proteomes" id="UP000501058">
    <property type="component" value="Chromosome"/>
</dbReference>
<dbReference type="CDD" id="cd06563">
    <property type="entry name" value="GH20_chitobiase-like"/>
    <property type="match status" value="1"/>
</dbReference>
<dbReference type="InterPro" id="IPR025705">
    <property type="entry name" value="Beta_hexosaminidase_sua/sub"/>
</dbReference>
<comment type="catalytic activity">
    <reaction evidence="1">
        <text>Hydrolysis of terminal non-reducing N-acetyl-D-hexosamine residues in N-acetyl-beta-D-hexosaminides.</text>
        <dbReference type="EC" id="3.2.1.52"/>
    </reaction>
</comment>
<proteinExistence type="inferred from homology"/>
<evidence type="ECO:0000256" key="5">
    <source>
        <dbReference type="ARBA" id="ARBA00023295"/>
    </source>
</evidence>
<dbReference type="Gene3D" id="3.20.20.80">
    <property type="entry name" value="Glycosidases"/>
    <property type="match status" value="1"/>
</dbReference>
<keyword evidence="5" id="KW-0326">Glycosidase</keyword>
<protein>
    <recommendedName>
        <fullName evidence="3">beta-N-acetylhexosaminidase</fullName>
        <ecNumber evidence="3">3.2.1.52</ecNumber>
    </recommendedName>
</protein>
<reference evidence="9 10" key="1">
    <citation type="submission" date="2020-03" db="EMBL/GenBank/DDBJ databases">
        <title>Propioniciclava sp. nov., isolated from Hydrophilus acuminatus.</title>
        <authorList>
            <person name="Hyun D.-W."/>
            <person name="Bae J.-W."/>
        </authorList>
    </citation>
    <scope>NUCLEOTIDE SEQUENCE [LARGE SCALE GENOMIC DNA]</scope>
    <source>
        <strain evidence="9 10">HDW11</strain>
    </source>
</reference>
<evidence type="ECO:0000256" key="2">
    <source>
        <dbReference type="ARBA" id="ARBA00006285"/>
    </source>
</evidence>
<keyword evidence="4" id="KW-0378">Hydrolase</keyword>
<name>A0A6G7Y4G4_9ACTN</name>
<dbReference type="RefSeq" id="WP_166232075.1">
    <property type="nucleotide sequence ID" value="NZ_CP049865.1"/>
</dbReference>
<keyword evidence="10" id="KW-1185">Reference proteome</keyword>
<dbReference type="GO" id="GO:0016020">
    <property type="term" value="C:membrane"/>
    <property type="evidence" value="ECO:0007669"/>
    <property type="project" value="TreeGrafter"/>
</dbReference>
<dbReference type="AlphaFoldDB" id="A0A6G7Y4G4"/>
<dbReference type="InterPro" id="IPR029018">
    <property type="entry name" value="Hex-like_dom2"/>
</dbReference>
<gene>
    <name evidence="9" type="ORF">G7070_03805</name>
</gene>
<dbReference type="InterPro" id="IPR015883">
    <property type="entry name" value="Glyco_hydro_20_cat"/>
</dbReference>
<evidence type="ECO:0000256" key="3">
    <source>
        <dbReference type="ARBA" id="ARBA00012663"/>
    </source>
</evidence>
<dbReference type="KEGG" id="prv:G7070_03805"/>
<evidence type="ECO:0000259" key="7">
    <source>
        <dbReference type="Pfam" id="PF00728"/>
    </source>
</evidence>
<evidence type="ECO:0000313" key="9">
    <source>
        <dbReference type="EMBL" id="QIK71556.1"/>
    </source>
</evidence>
<dbReference type="PANTHER" id="PTHR22600:SF57">
    <property type="entry name" value="BETA-N-ACETYLHEXOSAMINIDASE"/>
    <property type="match status" value="1"/>
</dbReference>
<accession>A0A6G7Y4G4</accession>
<dbReference type="PRINTS" id="PR00738">
    <property type="entry name" value="GLHYDRLASE20"/>
</dbReference>
<feature type="domain" description="Beta-hexosaminidase bacterial type N-terminal" evidence="8">
    <location>
        <begin position="13"/>
        <end position="131"/>
    </location>
</feature>
<comment type="similarity">
    <text evidence="2">Belongs to the glycosyl hydrolase 20 family.</text>
</comment>
<evidence type="ECO:0000259" key="8">
    <source>
        <dbReference type="Pfam" id="PF02838"/>
    </source>
</evidence>
<dbReference type="EMBL" id="CP049865">
    <property type="protein sequence ID" value="QIK71556.1"/>
    <property type="molecule type" value="Genomic_DNA"/>
</dbReference>
<sequence length="531" mass="57190">MTGLTDPLDRVHALVPTPGSLDASGEVTELPTPLTVSGPADWATDAVARLSGLGAVPAAADGVLALTADDALPAGGYRLEVGEGRVALAASDAGGAASGISTLQQLLDPRLALPAAPGVPRTLARCTIVDAPAYPWRGAHVDVARHFFPIAWLFGFVDTIAAHKLNVFHLHLTDDQGWRFEVPGHPRLTQVGSHRPGTRFPTLPRHDGVPHGGFYTTDQLRALVEYARQRGITVVPEIDVPGHVRALLAAYPEYGWGESLGVSTEMGIHPEVLWPDEKALALVEDIFAALLDVFDSPIIHIGGDECPTDQWRDNPAADALVAEYGLDGVHQLQRWFTLRLVSWLAERGRRVIGWDEILDGGDVPGAIVMSWRGSEPGRRALAAGHAVVMAPAPTLYFDYLPSDDPDEPFARRPVVTWQDVASYDPAAGIPEAERGGLLGLQGQIWTEFLATTPEVEYLVWPRLAAVAQVGWSGPADPDAFEPVLAAHLARLDARGVNHRPLSGPLPWQRGGTGARRLVEWTPEDYYAIKED</sequence>
<dbReference type="SUPFAM" id="SSF55545">
    <property type="entry name" value="beta-N-acetylhexosaminidase-like domain"/>
    <property type="match status" value="1"/>
</dbReference>
<evidence type="ECO:0000313" key="10">
    <source>
        <dbReference type="Proteomes" id="UP000501058"/>
    </source>
</evidence>
<dbReference type="GO" id="GO:0004563">
    <property type="term" value="F:beta-N-acetylhexosaminidase activity"/>
    <property type="evidence" value="ECO:0007669"/>
    <property type="project" value="UniProtKB-EC"/>
</dbReference>
<dbReference type="SUPFAM" id="SSF51445">
    <property type="entry name" value="(Trans)glycosidases"/>
    <property type="match status" value="1"/>
</dbReference>
<dbReference type="InterPro" id="IPR015882">
    <property type="entry name" value="HEX_bac_N"/>
</dbReference>
<dbReference type="EC" id="3.2.1.52" evidence="3"/>